<evidence type="ECO:0000256" key="2">
    <source>
        <dbReference type="ARBA" id="ARBA00022729"/>
    </source>
</evidence>
<protein>
    <recommendedName>
        <fullName evidence="8">Peptidase S11 D-alanyl-D-alanine carboxypeptidase A N-terminal domain-containing protein</fullName>
    </recommendedName>
</protein>
<dbReference type="OrthoDB" id="10254188at2759"/>
<evidence type="ECO:0000256" key="3">
    <source>
        <dbReference type="ARBA" id="ARBA00022801"/>
    </source>
</evidence>
<sequence length="349" mass="38876">MALIKIIMRDLFDENNHKNRIVMETPKMMLKSRRPPLPSTQLIESLIANKKPLNPHPTYSRSNSIRSLKTSVPKTSRSPSETRKFLINSSIPIISASNWCVVEGNTGRVLHGFKDIEVKEIASLTKIMTCWVCIKIIERGLCSLEDKVRISAKASKQTGTSADLKEGQSIGVLDLLYGLMLPSGNDAAWALAEHFGAALNPLTSKPLKQFICEMNKYARIMNLYTTYYANPHGLVFKKNVSCARDVCKLSCISLKDPIFRRIVSTKVHNAEITNVNGLTNKVTWENTNKLLVKGFEGIKTGVTDNAGPCLATAVRGKMYIVITLLNSKSMEARWDEAQSVANWIMNSCE</sequence>
<keyword evidence="6" id="KW-0961">Cell wall biogenesis/degradation</keyword>
<evidence type="ECO:0000256" key="4">
    <source>
        <dbReference type="ARBA" id="ARBA00022960"/>
    </source>
</evidence>
<dbReference type="AlphaFoldDB" id="A0A1R2CBG4"/>
<gene>
    <name evidence="9" type="ORF">SteCoe_12170</name>
</gene>
<organism evidence="9 10">
    <name type="scientific">Stentor coeruleus</name>
    <dbReference type="NCBI Taxonomy" id="5963"/>
    <lineage>
        <taxon>Eukaryota</taxon>
        <taxon>Sar</taxon>
        <taxon>Alveolata</taxon>
        <taxon>Ciliophora</taxon>
        <taxon>Postciliodesmatophora</taxon>
        <taxon>Heterotrichea</taxon>
        <taxon>Heterotrichida</taxon>
        <taxon>Stentoridae</taxon>
        <taxon>Stentor</taxon>
    </lineage>
</organism>
<feature type="region of interest" description="Disordered" evidence="7">
    <location>
        <begin position="51"/>
        <end position="79"/>
    </location>
</feature>
<keyword evidence="10" id="KW-1185">Reference proteome</keyword>
<keyword evidence="4" id="KW-0133">Cell shape</keyword>
<evidence type="ECO:0000256" key="5">
    <source>
        <dbReference type="ARBA" id="ARBA00022984"/>
    </source>
</evidence>
<reference evidence="9 10" key="1">
    <citation type="submission" date="2016-11" db="EMBL/GenBank/DDBJ databases">
        <title>The macronuclear genome of Stentor coeruleus: a giant cell with tiny introns.</title>
        <authorList>
            <person name="Slabodnick M."/>
            <person name="Ruby J.G."/>
            <person name="Reiff S.B."/>
            <person name="Swart E.C."/>
            <person name="Gosai S."/>
            <person name="Prabakaran S."/>
            <person name="Witkowska E."/>
            <person name="Larue G.E."/>
            <person name="Fisher S."/>
            <person name="Freeman R.M."/>
            <person name="Gunawardena J."/>
            <person name="Chu W."/>
            <person name="Stover N.A."/>
            <person name="Gregory B.D."/>
            <person name="Nowacki M."/>
            <person name="Derisi J."/>
            <person name="Roy S.W."/>
            <person name="Marshall W.F."/>
            <person name="Sood P."/>
        </authorList>
    </citation>
    <scope>NUCLEOTIDE SEQUENCE [LARGE SCALE GENOMIC DNA]</scope>
    <source>
        <strain evidence="9">WM001</strain>
    </source>
</reference>
<name>A0A1R2CBG4_9CILI</name>
<dbReference type="GO" id="GO:0006508">
    <property type="term" value="P:proteolysis"/>
    <property type="evidence" value="ECO:0007669"/>
    <property type="project" value="InterPro"/>
</dbReference>
<accession>A0A1R2CBG4</accession>
<dbReference type="Pfam" id="PF00768">
    <property type="entry name" value="Peptidase_S11"/>
    <property type="match status" value="1"/>
</dbReference>
<dbReference type="PANTHER" id="PTHR21581">
    <property type="entry name" value="D-ALANYL-D-ALANINE CARBOXYPEPTIDASE"/>
    <property type="match status" value="1"/>
</dbReference>
<dbReference type="InterPro" id="IPR018044">
    <property type="entry name" value="Peptidase_S11"/>
</dbReference>
<dbReference type="SUPFAM" id="SSF56601">
    <property type="entry name" value="beta-lactamase/transpeptidase-like"/>
    <property type="match status" value="1"/>
</dbReference>
<evidence type="ECO:0000259" key="8">
    <source>
        <dbReference type="Pfam" id="PF00768"/>
    </source>
</evidence>
<dbReference type="InterPro" id="IPR012338">
    <property type="entry name" value="Beta-lactam/transpept-like"/>
</dbReference>
<dbReference type="Gene3D" id="3.40.710.10">
    <property type="entry name" value="DD-peptidase/beta-lactamase superfamily"/>
    <property type="match status" value="1"/>
</dbReference>
<keyword evidence="3" id="KW-0378">Hydrolase</keyword>
<dbReference type="EMBL" id="MPUH01000209">
    <property type="protein sequence ID" value="OMJ86322.1"/>
    <property type="molecule type" value="Genomic_DNA"/>
</dbReference>
<proteinExistence type="inferred from homology"/>
<evidence type="ECO:0000313" key="9">
    <source>
        <dbReference type="EMBL" id="OMJ86322.1"/>
    </source>
</evidence>
<evidence type="ECO:0000256" key="1">
    <source>
        <dbReference type="ARBA" id="ARBA00007164"/>
    </source>
</evidence>
<keyword evidence="2" id="KW-0732">Signal</keyword>
<comment type="similarity">
    <text evidence="1">Belongs to the peptidase S11 family.</text>
</comment>
<dbReference type="GO" id="GO:0071555">
    <property type="term" value="P:cell wall organization"/>
    <property type="evidence" value="ECO:0007669"/>
    <property type="project" value="UniProtKB-KW"/>
</dbReference>
<dbReference type="GO" id="GO:0008360">
    <property type="term" value="P:regulation of cell shape"/>
    <property type="evidence" value="ECO:0007669"/>
    <property type="project" value="UniProtKB-KW"/>
</dbReference>
<feature type="compositionally biased region" description="Polar residues" evidence="7">
    <location>
        <begin position="57"/>
        <end position="79"/>
    </location>
</feature>
<keyword evidence="5" id="KW-0573">Peptidoglycan synthesis</keyword>
<evidence type="ECO:0000256" key="7">
    <source>
        <dbReference type="SAM" id="MobiDB-lite"/>
    </source>
</evidence>
<dbReference type="InterPro" id="IPR001967">
    <property type="entry name" value="Peptidase_S11_N"/>
</dbReference>
<comment type="caution">
    <text evidence="9">The sequence shown here is derived from an EMBL/GenBank/DDBJ whole genome shotgun (WGS) entry which is preliminary data.</text>
</comment>
<feature type="domain" description="Peptidase S11 D-alanyl-D-alanine carboxypeptidase A N-terminal" evidence="8">
    <location>
        <begin position="91"/>
        <end position="328"/>
    </location>
</feature>
<dbReference type="GO" id="GO:0009002">
    <property type="term" value="F:serine-type D-Ala-D-Ala carboxypeptidase activity"/>
    <property type="evidence" value="ECO:0007669"/>
    <property type="project" value="InterPro"/>
</dbReference>
<evidence type="ECO:0000313" key="10">
    <source>
        <dbReference type="Proteomes" id="UP000187209"/>
    </source>
</evidence>
<evidence type="ECO:0000256" key="6">
    <source>
        <dbReference type="ARBA" id="ARBA00023316"/>
    </source>
</evidence>
<dbReference type="Proteomes" id="UP000187209">
    <property type="component" value="Unassembled WGS sequence"/>
</dbReference>
<dbReference type="PANTHER" id="PTHR21581:SF6">
    <property type="entry name" value="TRAFFICKING PROTEIN PARTICLE COMPLEX SUBUNIT 12"/>
    <property type="match status" value="1"/>
</dbReference>
<dbReference type="PRINTS" id="PR00725">
    <property type="entry name" value="DADACBPTASE1"/>
</dbReference>